<sequence length="198" mass="22744">MSEIEYCVEISEKNNENNSKAEQVAPHCGRSIQTIVCSTNFEYVATFSQEGKDVFGYPVDKDKISARLYYDHSVNSNDNEILNDAFDLIAVSDCKHIIVETYKKNDKFPRDFKLIDIVTKKLYGLVEGIQTINFLEDGNVAFIEGELLHIYSKSKVQDEIRWTCKNKIELASFIKCFIFPKGKLLLVTNIPFMITQFD</sequence>
<dbReference type="Proteomes" id="UP000266673">
    <property type="component" value="Unassembled WGS sequence"/>
</dbReference>
<feature type="non-terminal residue" evidence="1">
    <location>
        <position position="198"/>
    </location>
</feature>
<protein>
    <submittedName>
        <fullName evidence="1">Uncharacterized protein</fullName>
    </submittedName>
</protein>
<gene>
    <name evidence="1" type="ORF">C2G38_2144209</name>
</gene>
<dbReference type="AlphaFoldDB" id="A0A397UXN8"/>
<evidence type="ECO:0000313" key="2">
    <source>
        <dbReference type="Proteomes" id="UP000266673"/>
    </source>
</evidence>
<evidence type="ECO:0000313" key="1">
    <source>
        <dbReference type="EMBL" id="RIB14148.1"/>
    </source>
</evidence>
<reference evidence="1 2" key="1">
    <citation type="submission" date="2018-06" db="EMBL/GenBank/DDBJ databases">
        <title>Comparative genomics reveals the genomic features of Rhizophagus irregularis, R. cerebriforme, R. diaphanum and Gigaspora rosea, and their symbiotic lifestyle signature.</title>
        <authorList>
            <person name="Morin E."/>
            <person name="San Clemente H."/>
            <person name="Chen E.C.H."/>
            <person name="De La Providencia I."/>
            <person name="Hainaut M."/>
            <person name="Kuo A."/>
            <person name="Kohler A."/>
            <person name="Murat C."/>
            <person name="Tang N."/>
            <person name="Roy S."/>
            <person name="Loubradou J."/>
            <person name="Henrissat B."/>
            <person name="Grigoriev I.V."/>
            <person name="Corradi N."/>
            <person name="Roux C."/>
            <person name="Martin F.M."/>
        </authorList>
    </citation>
    <scope>NUCLEOTIDE SEQUENCE [LARGE SCALE GENOMIC DNA]</scope>
    <source>
        <strain evidence="1 2">DAOM 194757</strain>
    </source>
</reference>
<dbReference type="OrthoDB" id="2392335at2759"/>
<proteinExistence type="predicted"/>
<accession>A0A397UXN8</accession>
<name>A0A397UXN8_9GLOM</name>
<dbReference type="EMBL" id="QKWP01000859">
    <property type="protein sequence ID" value="RIB14148.1"/>
    <property type="molecule type" value="Genomic_DNA"/>
</dbReference>
<comment type="caution">
    <text evidence="1">The sequence shown here is derived from an EMBL/GenBank/DDBJ whole genome shotgun (WGS) entry which is preliminary data.</text>
</comment>
<organism evidence="1 2">
    <name type="scientific">Gigaspora rosea</name>
    <dbReference type="NCBI Taxonomy" id="44941"/>
    <lineage>
        <taxon>Eukaryota</taxon>
        <taxon>Fungi</taxon>
        <taxon>Fungi incertae sedis</taxon>
        <taxon>Mucoromycota</taxon>
        <taxon>Glomeromycotina</taxon>
        <taxon>Glomeromycetes</taxon>
        <taxon>Diversisporales</taxon>
        <taxon>Gigasporaceae</taxon>
        <taxon>Gigaspora</taxon>
    </lineage>
</organism>
<keyword evidence="2" id="KW-1185">Reference proteome</keyword>